<dbReference type="AlphaFoldDB" id="A0A0F9RA58"/>
<organism evidence="2">
    <name type="scientific">marine sediment metagenome</name>
    <dbReference type="NCBI Taxonomy" id="412755"/>
    <lineage>
        <taxon>unclassified sequences</taxon>
        <taxon>metagenomes</taxon>
        <taxon>ecological metagenomes</taxon>
    </lineage>
</organism>
<dbReference type="EMBL" id="LAZR01001050">
    <property type="protein sequence ID" value="KKN51739.1"/>
    <property type="molecule type" value="Genomic_DNA"/>
</dbReference>
<sequence>MSRQTRRTGTFLVTREHKRFVEFANAVRRNATIGLCHGRAGVGKTLSARRYANWDLIEPLITTWGRREDSDKKVYAASSRARTLFYTPPVGGSISALRKDIQPFIMRLCVCIDSYGNPKWAERPLTPLGLIELVIIDEAERLTMTGLEFLRDQFDRSDAGLILIGMPGIEKRMSQYPQLYSRIGFVHEYPPLSKDEMQFVLQRQWRKWGFGQDDADFTDDRVAAAIIRLTAGNFRLLQRLFMQIERIARINEMAAITEDVVEAAAQTLVIGNAN</sequence>
<evidence type="ECO:0000259" key="1">
    <source>
        <dbReference type="Pfam" id="PF13401"/>
    </source>
</evidence>
<dbReference type="InterPro" id="IPR049945">
    <property type="entry name" value="AAA_22"/>
</dbReference>
<dbReference type="InterPro" id="IPR052026">
    <property type="entry name" value="ExeA_AAA_ATPase_DNA-bind"/>
</dbReference>
<proteinExistence type="predicted"/>
<evidence type="ECO:0000313" key="2">
    <source>
        <dbReference type="EMBL" id="KKN51739.1"/>
    </source>
</evidence>
<name>A0A0F9RA58_9ZZZZ</name>
<comment type="caution">
    <text evidence="2">The sequence shown here is derived from an EMBL/GenBank/DDBJ whole genome shotgun (WGS) entry which is preliminary data.</text>
</comment>
<dbReference type="InterPro" id="IPR027417">
    <property type="entry name" value="P-loop_NTPase"/>
</dbReference>
<dbReference type="PANTHER" id="PTHR35894">
    <property type="entry name" value="GENERAL SECRETION PATHWAY PROTEIN A-RELATED"/>
    <property type="match status" value="1"/>
</dbReference>
<dbReference type="SUPFAM" id="SSF52540">
    <property type="entry name" value="P-loop containing nucleoside triphosphate hydrolases"/>
    <property type="match status" value="1"/>
</dbReference>
<accession>A0A0F9RA58</accession>
<protein>
    <recommendedName>
        <fullName evidence="1">ORC1/DEAH AAA+ ATPase domain-containing protein</fullName>
    </recommendedName>
</protein>
<gene>
    <name evidence="2" type="ORF">LCGC14_0619780</name>
</gene>
<dbReference type="Pfam" id="PF13401">
    <property type="entry name" value="AAA_22"/>
    <property type="match status" value="1"/>
</dbReference>
<feature type="domain" description="ORC1/DEAH AAA+ ATPase" evidence="1">
    <location>
        <begin position="29"/>
        <end position="173"/>
    </location>
</feature>
<dbReference type="PANTHER" id="PTHR35894:SF5">
    <property type="entry name" value="MU-LIKE PROPHAGE FLUMU DNA TRANSPOSITION PROTEIN B"/>
    <property type="match status" value="1"/>
</dbReference>
<dbReference type="GO" id="GO:0016887">
    <property type="term" value="F:ATP hydrolysis activity"/>
    <property type="evidence" value="ECO:0007669"/>
    <property type="project" value="InterPro"/>
</dbReference>
<reference evidence="2" key="1">
    <citation type="journal article" date="2015" name="Nature">
        <title>Complex archaea that bridge the gap between prokaryotes and eukaryotes.</title>
        <authorList>
            <person name="Spang A."/>
            <person name="Saw J.H."/>
            <person name="Jorgensen S.L."/>
            <person name="Zaremba-Niedzwiedzka K."/>
            <person name="Martijn J."/>
            <person name="Lind A.E."/>
            <person name="van Eijk R."/>
            <person name="Schleper C."/>
            <person name="Guy L."/>
            <person name="Ettema T.J."/>
        </authorList>
    </citation>
    <scope>NUCLEOTIDE SEQUENCE</scope>
</reference>